<sequence length="114" mass="11752">MPWSSLVNAAAGPGRKMTRGATCTSSKTMMLAGAAESAPGRRATNWRVPLSNSAARGWPLSGRTAPAGSCEVGGDTAGWAGSMVGGYPGAKLASGFEEQPATRTDNINRPMKRR</sequence>
<name>A0A654U2D4_MYCTX</name>
<gene>
    <name evidence="2" type="ORF">ERS007657_02516</name>
</gene>
<protein>
    <submittedName>
        <fullName evidence="2">Uncharacterized protein</fullName>
    </submittedName>
</protein>
<feature type="region of interest" description="Disordered" evidence="1">
    <location>
        <begin position="91"/>
        <end position="114"/>
    </location>
</feature>
<evidence type="ECO:0000313" key="3">
    <source>
        <dbReference type="Proteomes" id="UP000046680"/>
    </source>
</evidence>
<dbReference type="EMBL" id="CGCX01000983">
    <property type="protein sequence ID" value="CFR86622.1"/>
    <property type="molecule type" value="Genomic_DNA"/>
</dbReference>
<evidence type="ECO:0000313" key="2">
    <source>
        <dbReference type="EMBL" id="CFR86622.1"/>
    </source>
</evidence>
<reference evidence="2 3" key="1">
    <citation type="submission" date="2015-03" db="EMBL/GenBank/DDBJ databases">
        <authorList>
            <consortium name="Pathogen Informatics"/>
        </authorList>
    </citation>
    <scope>NUCLEOTIDE SEQUENCE [LARGE SCALE GENOMIC DNA]</scope>
    <source>
        <strain evidence="2 3">C09601061</strain>
    </source>
</reference>
<proteinExistence type="predicted"/>
<dbReference type="AlphaFoldDB" id="A0A654U2D4"/>
<feature type="region of interest" description="Disordered" evidence="1">
    <location>
        <begin position="1"/>
        <end position="22"/>
    </location>
</feature>
<organism evidence="2 3">
    <name type="scientific">Mycobacterium tuberculosis</name>
    <dbReference type="NCBI Taxonomy" id="1773"/>
    <lineage>
        <taxon>Bacteria</taxon>
        <taxon>Bacillati</taxon>
        <taxon>Actinomycetota</taxon>
        <taxon>Actinomycetes</taxon>
        <taxon>Mycobacteriales</taxon>
        <taxon>Mycobacteriaceae</taxon>
        <taxon>Mycobacterium</taxon>
        <taxon>Mycobacterium tuberculosis complex</taxon>
    </lineage>
</organism>
<evidence type="ECO:0000256" key="1">
    <source>
        <dbReference type="SAM" id="MobiDB-lite"/>
    </source>
</evidence>
<accession>A0A654U2D4</accession>
<dbReference type="Proteomes" id="UP000046680">
    <property type="component" value="Unassembled WGS sequence"/>
</dbReference>